<keyword evidence="4" id="KW-1185">Reference proteome</keyword>
<evidence type="ECO:0000256" key="1">
    <source>
        <dbReference type="SAM" id="MobiDB-lite"/>
    </source>
</evidence>
<protein>
    <submittedName>
        <fullName evidence="3">Uncharacterized protein</fullName>
    </submittedName>
</protein>
<dbReference type="Proteomes" id="UP000766486">
    <property type="component" value="Unassembled WGS sequence"/>
</dbReference>
<reference evidence="3 4" key="1">
    <citation type="submission" date="2019-06" db="EMBL/GenBank/DDBJ databases">
        <authorList>
            <person name="Broberg M."/>
        </authorList>
    </citation>
    <scope>NUCLEOTIDE SEQUENCE [LARGE SCALE GENOMIC DNA]</scope>
</reference>
<feature type="region of interest" description="Disordered" evidence="1">
    <location>
        <begin position="1"/>
        <end position="64"/>
    </location>
</feature>
<comment type="caution">
    <text evidence="3">The sequence shown here is derived from an EMBL/GenBank/DDBJ whole genome shotgun (WGS) entry which is preliminary data.</text>
</comment>
<evidence type="ECO:0000256" key="2">
    <source>
        <dbReference type="SAM" id="Phobius"/>
    </source>
</evidence>
<sequence>MTENNLVQRPHPIKSSQKAPERMQATPEESGPPGGTVSEVEAGPSSTTPREDEATSVSASDEQEQTTEYTIFMAVGYSSPDISHFKLKSCNFKYFGADCTSTDADVFKALRAEALKAIGPSILRRLFRPCRLAKVEYGEFWYQNEEGPSIQDEGKLVFPQEDDKTHDGSFNSAGCRIKRGWEPITQTDLQIAKLCFAKQPLTWRIRHPETVGGGVFYGKSINRVLASYKLDPGHRHMWGLIVYQEFDQVSCRIVVFTMSLLIALAIVLPLTINGPLKGNVPGIIGIISGIIGVTNLCVIMTYDPWAKREGLLP</sequence>
<gene>
    <name evidence="3" type="ORF">CLO192961_LOCUS305653</name>
</gene>
<proteinExistence type="predicted"/>
<feature type="transmembrane region" description="Helical" evidence="2">
    <location>
        <begin position="283"/>
        <end position="302"/>
    </location>
</feature>
<evidence type="ECO:0000313" key="3">
    <source>
        <dbReference type="EMBL" id="VUC31656.1"/>
    </source>
</evidence>
<keyword evidence="2" id="KW-1133">Transmembrane helix</keyword>
<evidence type="ECO:0000313" key="4">
    <source>
        <dbReference type="Proteomes" id="UP000766486"/>
    </source>
</evidence>
<keyword evidence="2" id="KW-0472">Membrane</keyword>
<feature type="transmembrane region" description="Helical" evidence="2">
    <location>
        <begin position="253"/>
        <end position="271"/>
    </location>
</feature>
<name>A0ABY6ULY2_BIOOC</name>
<keyword evidence="2" id="KW-0812">Transmembrane</keyword>
<accession>A0ABY6ULY2</accession>
<dbReference type="EMBL" id="CABFNS010000833">
    <property type="protein sequence ID" value="VUC31656.1"/>
    <property type="molecule type" value="Genomic_DNA"/>
</dbReference>
<organism evidence="3 4">
    <name type="scientific">Bionectria ochroleuca</name>
    <name type="common">Gliocladium roseum</name>
    <dbReference type="NCBI Taxonomy" id="29856"/>
    <lineage>
        <taxon>Eukaryota</taxon>
        <taxon>Fungi</taxon>
        <taxon>Dikarya</taxon>
        <taxon>Ascomycota</taxon>
        <taxon>Pezizomycotina</taxon>
        <taxon>Sordariomycetes</taxon>
        <taxon>Hypocreomycetidae</taxon>
        <taxon>Hypocreales</taxon>
        <taxon>Bionectriaceae</taxon>
        <taxon>Clonostachys</taxon>
    </lineage>
</organism>